<accession>A0A5C6PMR3</accession>
<dbReference type="AlphaFoldDB" id="A0A5C6PMR3"/>
<reference evidence="1 2" key="1">
    <citation type="submission" date="2019-04" db="EMBL/GenBank/DDBJ databases">
        <title>Chromosome genome assembly for Takifugu flavidus.</title>
        <authorList>
            <person name="Xiao S."/>
        </authorList>
    </citation>
    <scope>NUCLEOTIDE SEQUENCE [LARGE SCALE GENOMIC DNA]</scope>
    <source>
        <strain evidence="1">HTHZ2018</strain>
        <tissue evidence="1">Muscle</tissue>
    </source>
</reference>
<comment type="caution">
    <text evidence="1">The sequence shown here is derived from an EMBL/GenBank/DDBJ whole genome shotgun (WGS) entry which is preliminary data.</text>
</comment>
<proteinExistence type="predicted"/>
<dbReference type="EMBL" id="RHFK02000001">
    <property type="protein sequence ID" value="TWW80226.1"/>
    <property type="molecule type" value="Genomic_DNA"/>
</dbReference>
<sequence>MEYQLFTLHRVLGGSGEFTQPLGRCPVDFIKPGPPPCTGAVCCRVGTSTSKAEAVIPHRKRVFCPLQVVGEVLPQISQVLFRTEGKMEISAVMWSMFLCWCFLGDG</sequence>
<protein>
    <submittedName>
        <fullName evidence="1">Uncharacterized protein</fullName>
    </submittedName>
</protein>
<dbReference type="Proteomes" id="UP000324091">
    <property type="component" value="Chromosome 1"/>
</dbReference>
<organism evidence="1 2">
    <name type="scientific">Takifugu flavidus</name>
    <name type="common">sansaifugu</name>
    <dbReference type="NCBI Taxonomy" id="433684"/>
    <lineage>
        <taxon>Eukaryota</taxon>
        <taxon>Metazoa</taxon>
        <taxon>Chordata</taxon>
        <taxon>Craniata</taxon>
        <taxon>Vertebrata</taxon>
        <taxon>Euteleostomi</taxon>
        <taxon>Actinopterygii</taxon>
        <taxon>Neopterygii</taxon>
        <taxon>Teleostei</taxon>
        <taxon>Neoteleostei</taxon>
        <taxon>Acanthomorphata</taxon>
        <taxon>Eupercaria</taxon>
        <taxon>Tetraodontiformes</taxon>
        <taxon>Tetradontoidea</taxon>
        <taxon>Tetraodontidae</taxon>
        <taxon>Takifugu</taxon>
    </lineage>
</organism>
<name>A0A5C6PMR3_9TELE</name>
<evidence type="ECO:0000313" key="2">
    <source>
        <dbReference type="Proteomes" id="UP000324091"/>
    </source>
</evidence>
<gene>
    <name evidence="1" type="ORF">D4764_01G0000410</name>
</gene>
<keyword evidence="2" id="KW-1185">Reference proteome</keyword>
<evidence type="ECO:0000313" key="1">
    <source>
        <dbReference type="EMBL" id="TWW80226.1"/>
    </source>
</evidence>